<evidence type="ECO:0000313" key="3">
    <source>
        <dbReference type="Proteomes" id="UP001185069"/>
    </source>
</evidence>
<keyword evidence="1" id="KW-0812">Transmembrane</keyword>
<accession>A0ABU1J9Y4</accession>
<keyword evidence="3" id="KW-1185">Reference proteome</keyword>
<reference evidence="2 3" key="1">
    <citation type="submission" date="2023-07" db="EMBL/GenBank/DDBJ databases">
        <title>Sequencing the genomes of 1000 actinobacteria strains.</title>
        <authorList>
            <person name="Klenk H.-P."/>
        </authorList>
    </citation>
    <scope>NUCLEOTIDE SEQUENCE [LARGE SCALE GENOMIC DNA]</scope>
    <source>
        <strain evidence="2 3">DSM 14555</strain>
    </source>
</reference>
<keyword evidence="1" id="KW-0472">Membrane</keyword>
<evidence type="ECO:0000313" key="2">
    <source>
        <dbReference type="EMBL" id="MDR6269235.1"/>
    </source>
</evidence>
<sequence>MVAGLFAIVIGFLVFKFRERIGTLQHEALQIIPLYRTLYKETLILWCGFGSVMFMIFGAVFIVLGIANAFR</sequence>
<protein>
    <submittedName>
        <fullName evidence="2">Uncharacterized protein</fullName>
    </submittedName>
</protein>
<gene>
    <name evidence="2" type="ORF">JOE69_001473</name>
</gene>
<comment type="caution">
    <text evidence="2">The sequence shown here is derived from an EMBL/GenBank/DDBJ whole genome shotgun (WGS) entry which is preliminary data.</text>
</comment>
<dbReference type="Proteomes" id="UP001185069">
    <property type="component" value="Unassembled WGS sequence"/>
</dbReference>
<dbReference type="EMBL" id="JAVDQF010000001">
    <property type="protein sequence ID" value="MDR6269235.1"/>
    <property type="molecule type" value="Genomic_DNA"/>
</dbReference>
<keyword evidence="1" id="KW-1133">Transmembrane helix</keyword>
<evidence type="ECO:0000256" key="1">
    <source>
        <dbReference type="SAM" id="Phobius"/>
    </source>
</evidence>
<proteinExistence type="predicted"/>
<name>A0ABU1J9Y4_9MICC</name>
<feature type="transmembrane region" description="Helical" evidence="1">
    <location>
        <begin position="42"/>
        <end position="67"/>
    </location>
</feature>
<organism evidence="2 3">
    <name type="scientific">Arthrobacter russicus</name>
    <dbReference type="NCBI Taxonomy" id="172040"/>
    <lineage>
        <taxon>Bacteria</taxon>
        <taxon>Bacillati</taxon>
        <taxon>Actinomycetota</taxon>
        <taxon>Actinomycetes</taxon>
        <taxon>Micrococcales</taxon>
        <taxon>Micrococcaceae</taxon>
        <taxon>Arthrobacter</taxon>
    </lineage>
</organism>